<gene>
    <name evidence="2" type="ORF">Cgig2_020205</name>
</gene>
<evidence type="ECO:0000313" key="3">
    <source>
        <dbReference type="Proteomes" id="UP001153076"/>
    </source>
</evidence>
<dbReference type="AlphaFoldDB" id="A0A9Q1QPM5"/>
<dbReference type="Proteomes" id="UP001153076">
    <property type="component" value="Unassembled WGS sequence"/>
</dbReference>
<dbReference type="EMBL" id="JAKOGI010000014">
    <property type="protein sequence ID" value="KAJ8450568.1"/>
    <property type="molecule type" value="Genomic_DNA"/>
</dbReference>
<accession>A0A9Q1QPM5</accession>
<feature type="region of interest" description="Disordered" evidence="1">
    <location>
        <begin position="53"/>
        <end position="80"/>
    </location>
</feature>
<evidence type="ECO:0000256" key="1">
    <source>
        <dbReference type="SAM" id="MobiDB-lite"/>
    </source>
</evidence>
<comment type="caution">
    <text evidence="2">The sequence shown here is derived from an EMBL/GenBank/DDBJ whole genome shotgun (WGS) entry which is preliminary data.</text>
</comment>
<proteinExistence type="predicted"/>
<keyword evidence="3" id="KW-1185">Reference proteome</keyword>
<reference evidence="2" key="1">
    <citation type="submission" date="2022-04" db="EMBL/GenBank/DDBJ databases">
        <title>Carnegiea gigantea Genome sequencing and assembly v2.</title>
        <authorList>
            <person name="Copetti D."/>
            <person name="Sanderson M.J."/>
            <person name="Burquez A."/>
            <person name="Wojciechowski M.F."/>
        </authorList>
    </citation>
    <scope>NUCLEOTIDE SEQUENCE</scope>
    <source>
        <strain evidence="2">SGP5-SGP5p</strain>
        <tissue evidence="2">Aerial part</tissue>
    </source>
</reference>
<organism evidence="2 3">
    <name type="scientific">Carnegiea gigantea</name>
    <dbReference type="NCBI Taxonomy" id="171969"/>
    <lineage>
        <taxon>Eukaryota</taxon>
        <taxon>Viridiplantae</taxon>
        <taxon>Streptophyta</taxon>
        <taxon>Embryophyta</taxon>
        <taxon>Tracheophyta</taxon>
        <taxon>Spermatophyta</taxon>
        <taxon>Magnoliopsida</taxon>
        <taxon>eudicotyledons</taxon>
        <taxon>Gunneridae</taxon>
        <taxon>Pentapetalae</taxon>
        <taxon>Caryophyllales</taxon>
        <taxon>Cactineae</taxon>
        <taxon>Cactaceae</taxon>
        <taxon>Cactoideae</taxon>
        <taxon>Echinocereeae</taxon>
        <taxon>Carnegiea</taxon>
    </lineage>
</organism>
<feature type="compositionally biased region" description="Basic and acidic residues" evidence="1">
    <location>
        <begin position="64"/>
        <end position="79"/>
    </location>
</feature>
<feature type="region of interest" description="Disordered" evidence="1">
    <location>
        <begin position="191"/>
        <end position="216"/>
    </location>
</feature>
<sequence length="216" mass="23899">MREALWTPKEALTLERVAHAATKKGLEHMKALLMGRGQGGSLTGDMQNEGLQCADGDGEGSAHASDRRVSTSLGDDKHSFHSSLHTADVASAEDAQKRELFGKAIQPKGEKEMVASPMRQRKMWSPHWSTIQNNHMQTTMVKRGWSNSSIAKRIRRSPQRRHPSAKRISLCVNPTAAPCTGKHRMGNIYASRKRSMKATTNTSKEEEVEEIRSGAL</sequence>
<evidence type="ECO:0000313" key="2">
    <source>
        <dbReference type="EMBL" id="KAJ8450568.1"/>
    </source>
</evidence>
<name>A0A9Q1QPM5_9CARY</name>
<protein>
    <submittedName>
        <fullName evidence="2">Uncharacterized protein</fullName>
    </submittedName>
</protein>